<organism evidence="5 6">
    <name type="scientific">Pterulicium gracile</name>
    <dbReference type="NCBI Taxonomy" id="1884261"/>
    <lineage>
        <taxon>Eukaryota</taxon>
        <taxon>Fungi</taxon>
        <taxon>Dikarya</taxon>
        <taxon>Basidiomycota</taxon>
        <taxon>Agaricomycotina</taxon>
        <taxon>Agaricomycetes</taxon>
        <taxon>Agaricomycetidae</taxon>
        <taxon>Agaricales</taxon>
        <taxon>Pleurotineae</taxon>
        <taxon>Pterulaceae</taxon>
        <taxon>Pterulicium</taxon>
    </lineage>
</organism>
<dbReference type="Proteomes" id="UP000305067">
    <property type="component" value="Unassembled WGS sequence"/>
</dbReference>
<feature type="repeat" description="RCC1" evidence="3">
    <location>
        <begin position="157"/>
        <end position="214"/>
    </location>
</feature>
<keyword evidence="6" id="KW-1185">Reference proteome</keyword>
<feature type="repeat" description="RCC1" evidence="3">
    <location>
        <begin position="88"/>
        <end position="156"/>
    </location>
</feature>
<feature type="domain" description="RCC1-like" evidence="4">
    <location>
        <begin position="25"/>
        <end position="447"/>
    </location>
</feature>
<evidence type="ECO:0000313" key="6">
    <source>
        <dbReference type="Proteomes" id="UP000305067"/>
    </source>
</evidence>
<feature type="repeat" description="RCC1" evidence="3">
    <location>
        <begin position="23"/>
        <end position="87"/>
    </location>
</feature>
<reference evidence="5 6" key="1">
    <citation type="journal article" date="2019" name="Nat. Ecol. Evol.">
        <title>Megaphylogeny resolves global patterns of mushroom evolution.</title>
        <authorList>
            <person name="Varga T."/>
            <person name="Krizsan K."/>
            <person name="Foldi C."/>
            <person name="Dima B."/>
            <person name="Sanchez-Garcia M."/>
            <person name="Sanchez-Ramirez S."/>
            <person name="Szollosi G.J."/>
            <person name="Szarkandi J.G."/>
            <person name="Papp V."/>
            <person name="Albert L."/>
            <person name="Andreopoulos W."/>
            <person name="Angelini C."/>
            <person name="Antonin V."/>
            <person name="Barry K.W."/>
            <person name="Bougher N.L."/>
            <person name="Buchanan P."/>
            <person name="Buyck B."/>
            <person name="Bense V."/>
            <person name="Catcheside P."/>
            <person name="Chovatia M."/>
            <person name="Cooper J."/>
            <person name="Damon W."/>
            <person name="Desjardin D."/>
            <person name="Finy P."/>
            <person name="Geml J."/>
            <person name="Haridas S."/>
            <person name="Hughes K."/>
            <person name="Justo A."/>
            <person name="Karasinski D."/>
            <person name="Kautmanova I."/>
            <person name="Kiss B."/>
            <person name="Kocsube S."/>
            <person name="Kotiranta H."/>
            <person name="LaButti K.M."/>
            <person name="Lechner B.E."/>
            <person name="Liimatainen K."/>
            <person name="Lipzen A."/>
            <person name="Lukacs Z."/>
            <person name="Mihaltcheva S."/>
            <person name="Morgado L.N."/>
            <person name="Niskanen T."/>
            <person name="Noordeloos M.E."/>
            <person name="Ohm R.A."/>
            <person name="Ortiz-Santana B."/>
            <person name="Ovrebo C."/>
            <person name="Racz N."/>
            <person name="Riley R."/>
            <person name="Savchenko A."/>
            <person name="Shiryaev A."/>
            <person name="Soop K."/>
            <person name="Spirin V."/>
            <person name="Szebenyi C."/>
            <person name="Tomsovsky M."/>
            <person name="Tulloss R.E."/>
            <person name="Uehling J."/>
            <person name="Grigoriev I.V."/>
            <person name="Vagvolgyi C."/>
            <person name="Papp T."/>
            <person name="Martin F.M."/>
            <person name="Miettinen O."/>
            <person name="Hibbett D.S."/>
            <person name="Nagy L.G."/>
        </authorList>
    </citation>
    <scope>NUCLEOTIDE SEQUENCE [LARGE SCALE GENOMIC DNA]</scope>
    <source>
        <strain evidence="5 6">CBS 309.79</strain>
    </source>
</reference>
<dbReference type="InterPro" id="IPR058923">
    <property type="entry name" value="RCC1-like_dom"/>
</dbReference>
<protein>
    <submittedName>
        <fullName evidence="5">Regulator of chromosome condensation 1/beta-lactamase-inhibitor protein II</fullName>
    </submittedName>
</protein>
<dbReference type="Gene3D" id="2.130.10.30">
    <property type="entry name" value="Regulator of chromosome condensation 1/beta-lactamase-inhibitor protein II"/>
    <property type="match status" value="1"/>
</dbReference>
<evidence type="ECO:0000256" key="2">
    <source>
        <dbReference type="ARBA" id="ARBA00022737"/>
    </source>
</evidence>
<feature type="repeat" description="RCC1" evidence="3">
    <location>
        <begin position="337"/>
        <end position="398"/>
    </location>
</feature>
<feature type="repeat" description="RCC1" evidence="3">
    <location>
        <begin position="399"/>
        <end position="452"/>
    </location>
</feature>
<dbReference type="PRINTS" id="PR00633">
    <property type="entry name" value="RCCNDNSATION"/>
</dbReference>
<sequence>MSAIPVERYIEVPTAFEASRPALNLFVWGAGNFGQFGAGPDDLGEKRKPKRNPWVDEKIREGVFGKEGAGFESVTAGGLHTLLVDENGAVWSCGVNDDAALGRKTSDVPDPADPTKMLDMDELTAWPHPIQSLVDENFRAVRVAAGDNISAAISAEGDLRVWGSFRGNEGQLGFSSGLAHQLEPIDILSAKLAHGEKVTAVAPGANHLVVLTTSGHIFTWGAGEQGQLGRRIIERRKINGTAPERILLGTKSLKAKLIGTGQYHSFAVDEDGDVWAWGLNSMGQTGTGRSRESDAEVPTPVIVKALMKKNLSKGDDEDEVVRIEGGEHHTLFLTRKGHVYACGRADGGQLGLGEEHAALEQYKDFVDEPTRVVIPDEEEDPIVLISVGSHNNLAVTRDGALFGWGQGPQGELGLGEEEEVFEPTVIVRRTGGAFKAVKVSCGGQHSVGLFQRKEAA</sequence>
<dbReference type="PANTHER" id="PTHR45982">
    <property type="entry name" value="REGULATOR OF CHROMOSOME CONDENSATION"/>
    <property type="match status" value="1"/>
</dbReference>
<dbReference type="InterPro" id="IPR051553">
    <property type="entry name" value="Ran_GTPase-activating"/>
</dbReference>
<evidence type="ECO:0000313" key="5">
    <source>
        <dbReference type="EMBL" id="TFL05845.1"/>
    </source>
</evidence>
<evidence type="ECO:0000256" key="1">
    <source>
        <dbReference type="ARBA" id="ARBA00022658"/>
    </source>
</evidence>
<feature type="repeat" description="RCC1" evidence="3">
    <location>
        <begin position="215"/>
        <end position="271"/>
    </location>
</feature>
<keyword evidence="2" id="KW-0677">Repeat</keyword>
<dbReference type="PROSITE" id="PS50012">
    <property type="entry name" value="RCC1_3"/>
    <property type="match status" value="7"/>
</dbReference>
<keyword evidence="1" id="KW-0344">Guanine-nucleotide releasing factor</keyword>
<dbReference type="GO" id="GO:0005085">
    <property type="term" value="F:guanyl-nucleotide exchange factor activity"/>
    <property type="evidence" value="ECO:0007669"/>
    <property type="project" value="TreeGrafter"/>
</dbReference>
<gene>
    <name evidence="5" type="ORF">BDV98DRAFT_500112</name>
</gene>
<proteinExistence type="predicted"/>
<dbReference type="SUPFAM" id="SSF50985">
    <property type="entry name" value="RCC1/BLIP-II"/>
    <property type="match status" value="1"/>
</dbReference>
<dbReference type="OrthoDB" id="61110at2759"/>
<evidence type="ECO:0000256" key="3">
    <source>
        <dbReference type="PROSITE-ProRule" id="PRU00235"/>
    </source>
</evidence>
<dbReference type="PANTHER" id="PTHR45982:SF1">
    <property type="entry name" value="REGULATOR OF CHROMOSOME CONDENSATION"/>
    <property type="match status" value="1"/>
</dbReference>
<dbReference type="GO" id="GO:0005737">
    <property type="term" value="C:cytoplasm"/>
    <property type="evidence" value="ECO:0007669"/>
    <property type="project" value="TreeGrafter"/>
</dbReference>
<dbReference type="PROSITE" id="PS00626">
    <property type="entry name" value="RCC1_2"/>
    <property type="match status" value="1"/>
</dbReference>
<feature type="repeat" description="RCC1" evidence="3">
    <location>
        <begin position="272"/>
        <end position="336"/>
    </location>
</feature>
<accession>A0A5C3QV54</accession>
<dbReference type="InterPro" id="IPR009091">
    <property type="entry name" value="RCC1/BLIP-II"/>
</dbReference>
<dbReference type="AlphaFoldDB" id="A0A5C3QV54"/>
<dbReference type="PROSITE" id="PS00625">
    <property type="entry name" value="RCC1_1"/>
    <property type="match status" value="1"/>
</dbReference>
<dbReference type="InterPro" id="IPR000408">
    <property type="entry name" value="Reg_chr_condens"/>
</dbReference>
<dbReference type="STRING" id="1884261.A0A5C3QV54"/>
<evidence type="ECO:0000259" key="4">
    <source>
        <dbReference type="Pfam" id="PF25390"/>
    </source>
</evidence>
<dbReference type="Pfam" id="PF25390">
    <property type="entry name" value="WD40_RLD"/>
    <property type="match status" value="1"/>
</dbReference>
<dbReference type="EMBL" id="ML178816">
    <property type="protein sequence ID" value="TFL05845.1"/>
    <property type="molecule type" value="Genomic_DNA"/>
</dbReference>
<name>A0A5C3QV54_9AGAR</name>